<dbReference type="PATRIC" id="fig|243090.15.peg.2253"/>
<keyword evidence="2" id="KW-1133">Transmembrane helix</keyword>
<dbReference type="EMBL" id="BX294141">
    <property type="protein sequence ID" value="CAD78081.1"/>
    <property type="molecule type" value="Genomic_DNA"/>
</dbReference>
<dbReference type="Proteomes" id="UP000001025">
    <property type="component" value="Chromosome"/>
</dbReference>
<keyword evidence="5" id="KW-1185">Reference proteome</keyword>
<dbReference type="STRING" id="243090.RB4770"/>
<gene>
    <name evidence="4" type="ordered locus">RB4770</name>
</gene>
<dbReference type="InParanoid" id="Q7UH95"/>
<accession>Q7UH95</accession>
<dbReference type="HOGENOM" id="CLU_006533_0_2_0"/>
<proteinExistence type="inferred from homology"/>
<name>Q7UH95_RHOBA</name>
<keyword evidence="2" id="KW-0812">Transmembrane</keyword>
<sequence>MRLNKSTACYAPWLLPMELIEVPQLIRNVERFREVVTILTRHGLADWMSGVPSIWPERLRGAADESMTTAGRIRVAFGELGTTFIKLGQVLSTREDLVGSELACELAQLRANTPSDPPDVVIAMIESELGAGMEKLFLTFDSTAMASASIGQVHRATTHDGDDVVVKVQHPGIERRIVNDLEIMQKLAEIAEQQSERLSQYRPVDTIREFQRSLMRELDFQRELKNMNRFRANFKDEPDVHFATPYPTLSSRRVLTMQRLDGISISSKAALMKSGADLNEVAHRGAVVFLDMIFRDGFYHADPHPGNLMLLNQRHSDATPPVKQVIGLLDCGMVGRIDDVLKEDLEAALIAAVTGDAESIAEIAVRLGDVPCDFDEPSLVSEIHDMLDDYSDQKIREFDVSACLRDVTGIIREHRIYLPAKVAMLLKVLAMLEGTAHQLDPNFSLAELLEPYGQRAMRRRLSPRRVFERIKNRVEDWDHLLSILPKDLGDVLHSLKQGNFDIHLQHRRLEPIVNRLVMGILTAALFVGSASLWSSGVPPLLFGVSIPGMLGCSLAMFMGVRLSWQISRVR</sequence>
<dbReference type="InterPro" id="IPR011009">
    <property type="entry name" value="Kinase-like_dom_sf"/>
</dbReference>
<protein>
    <submittedName>
        <fullName evidence="4">ABC transporter</fullName>
    </submittedName>
</protein>
<dbReference type="AlphaFoldDB" id="Q7UH95"/>
<organism evidence="4 5">
    <name type="scientific">Rhodopirellula baltica (strain DSM 10527 / NCIMB 13988 / SH1)</name>
    <dbReference type="NCBI Taxonomy" id="243090"/>
    <lineage>
        <taxon>Bacteria</taxon>
        <taxon>Pseudomonadati</taxon>
        <taxon>Planctomycetota</taxon>
        <taxon>Planctomycetia</taxon>
        <taxon>Pirellulales</taxon>
        <taxon>Pirellulaceae</taxon>
        <taxon>Rhodopirellula</taxon>
    </lineage>
</organism>
<keyword evidence="2" id="KW-0472">Membrane</keyword>
<evidence type="ECO:0000259" key="3">
    <source>
        <dbReference type="Pfam" id="PF03109"/>
    </source>
</evidence>
<dbReference type="InterPro" id="IPR004147">
    <property type="entry name" value="ABC1_dom"/>
</dbReference>
<evidence type="ECO:0000313" key="4">
    <source>
        <dbReference type="EMBL" id="CAD78081.1"/>
    </source>
</evidence>
<dbReference type="eggNOG" id="COG0661">
    <property type="taxonomic scope" value="Bacteria"/>
</dbReference>
<dbReference type="PANTHER" id="PTHR10566:SF113">
    <property type="entry name" value="PROTEIN ACTIVITY OF BC1 COMPLEX KINASE 7, CHLOROPLASTIC"/>
    <property type="match status" value="1"/>
</dbReference>
<dbReference type="OrthoDB" id="9795390at2"/>
<dbReference type="Pfam" id="PF03109">
    <property type="entry name" value="ABC1"/>
    <property type="match status" value="1"/>
</dbReference>
<feature type="domain" description="ABC1 atypical kinase-like" evidence="3">
    <location>
        <begin position="109"/>
        <end position="363"/>
    </location>
</feature>
<dbReference type="InterPro" id="IPR050154">
    <property type="entry name" value="UbiB_kinase"/>
</dbReference>
<dbReference type="PANTHER" id="PTHR10566">
    <property type="entry name" value="CHAPERONE-ACTIVITY OF BC1 COMPLEX CABC1 -RELATED"/>
    <property type="match status" value="1"/>
</dbReference>
<comment type="similarity">
    <text evidence="1">Belongs to the protein kinase superfamily. ADCK protein kinase family.</text>
</comment>
<dbReference type="SUPFAM" id="SSF56112">
    <property type="entry name" value="Protein kinase-like (PK-like)"/>
    <property type="match status" value="1"/>
</dbReference>
<dbReference type="EnsemblBacteria" id="CAD78081">
    <property type="protein sequence ID" value="CAD78081"/>
    <property type="gene ID" value="RB4770"/>
</dbReference>
<feature type="transmembrane region" description="Helical" evidence="2">
    <location>
        <begin position="540"/>
        <end position="560"/>
    </location>
</feature>
<dbReference type="FunCoup" id="Q7UH95">
    <property type="interactions" value="336"/>
</dbReference>
<evidence type="ECO:0000256" key="2">
    <source>
        <dbReference type="SAM" id="Phobius"/>
    </source>
</evidence>
<evidence type="ECO:0000256" key="1">
    <source>
        <dbReference type="ARBA" id="ARBA00009670"/>
    </source>
</evidence>
<evidence type="ECO:0000313" key="5">
    <source>
        <dbReference type="Proteomes" id="UP000001025"/>
    </source>
</evidence>
<dbReference type="CDD" id="cd05121">
    <property type="entry name" value="ABC1_ADCK3-like"/>
    <property type="match status" value="1"/>
</dbReference>
<feature type="transmembrane region" description="Helical" evidence="2">
    <location>
        <begin position="512"/>
        <end position="534"/>
    </location>
</feature>
<dbReference type="KEGG" id="rba:RB4770"/>
<reference evidence="4 5" key="1">
    <citation type="journal article" date="2003" name="Proc. Natl. Acad. Sci. U.S.A.">
        <title>Complete genome sequence of the marine planctomycete Pirellula sp. strain 1.</title>
        <authorList>
            <person name="Gloeckner F.O."/>
            <person name="Kube M."/>
            <person name="Bauer M."/>
            <person name="Teeling H."/>
            <person name="Lombardot T."/>
            <person name="Ludwig W."/>
            <person name="Gade D."/>
            <person name="Beck A."/>
            <person name="Borzym K."/>
            <person name="Heitmann K."/>
            <person name="Rabus R."/>
            <person name="Schlesner H."/>
            <person name="Amann R."/>
            <person name="Reinhardt R."/>
        </authorList>
    </citation>
    <scope>NUCLEOTIDE SEQUENCE [LARGE SCALE GENOMIC DNA]</scope>
    <source>
        <strain evidence="5">DSM 10527 / NCIMB 13988 / SH1</strain>
    </source>
</reference>